<dbReference type="Proteomes" id="UP000265520">
    <property type="component" value="Unassembled WGS sequence"/>
</dbReference>
<gene>
    <name evidence="1" type="ORF">A2U01_0011667</name>
</gene>
<accession>A0A392MUP3</accession>
<name>A0A392MUP3_9FABA</name>
<dbReference type="EMBL" id="LXQA010018970">
    <property type="protein sequence ID" value="MCH90745.1"/>
    <property type="molecule type" value="Genomic_DNA"/>
</dbReference>
<proteinExistence type="predicted"/>
<dbReference type="AlphaFoldDB" id="A0A392MUP3"/>
<organism evidence="1 2">
    <name type="scientific">Trifolium medium</name>
    <dbReference type="NCBI Taxonomy" id="97028"/>
    <lineage>
        <taxon>Eukaryota</taxon>
        <taxon>Viridiplantae</taxon>
        <taxon>Streptophyta</taxon>
        <taxon>Embryophyta</taxon>
        <taxon>Tracheophyta</taxon>
        <taxon>Spermatophyta</taxon>
        <taxon>Magnoliopsida</taxon>
        <taxon>eudicotyledons</taxon>
        <taxon>Gunneridae</taxon>
        <taxon>Pentapetalae</taxon>
        <taxon>rosids</taxon>
        <taxon>fabids</taxon>
        <taxon>Fabales</taxon>
        <taxon>Fabaceae</taxon>
        <taxon>Papilionoideae</taxon>
        <taxon>50 kb inversion clade</taxon>
        <taxon>NPAAA clade</taxon>
        <taxon>Hologalegina</taxon>
        <taxon>IRL clade</taxon>
        <taxon>Trifolieae</taxon>
        <taxon>Trifolium</taxon>
    </lineage>
</organism>
<comment type="caution">
    <text evidence="1">The sequence shown here is derived from an EMBL/GenBank/DDBJ whole genome shotgun (WGS) entry which is preliminary data.</text>
</comment>
<evidence type="ECO:0000313" key="2">
    <source>
        <dbReference type="Proteomes" id="UP000265520"/>
    </source>
</evidence>
<feature type="non-terminal residue" evidence="1">
    <location>
        <position position="1"/>
    </location>
</feature>
<keyword evidence="2" id="KW-1185">Reference proteome</keyword>
<sequence length="131" mass="14414">RSGPKSHGGSTMFGADMLSCGAEEWDHGRRDSLCWVPEQASGNKDNAGSPFQAWAGVYLLSAFSFSRLIWYINSEVDIALDEMLRLQEEGPTEQDVSTVLEIEQRAHENGLQVCLKVCFISIIAFSTLSVA</sequence>
<evidence type="ECO:0000313" key="1">
    <source>
        <dbReference type="EMBL" id="MCH90745.1"/>
    </source>
</evidence>
<reference evidence="1 2" key="1">
    <citation type="journal article" date="2018" name="Front. Plant Sci.">
        <title>Red Clover (Trifolium pratense) and Zigzag Clover (T. medium) - A Picture of Genomic Similarities and Differences.</title>
        <authorList>
            <person name="Dluhosova J."/>
            <person name="Istvanek J."/>
            <person name="Nedelnik J."/>
            <person name="Repkova J."/>
        </authorList>
    </citation>
    <scope>NUCLEOTIDE SEQUENCE [LARGE SCALE GENOMIC DNA]</scope>
    <source>
        <strain evidence="2">cv. 10/8</strain>
        <tissue evidence="1">Leaf</tissue>
    </source>
</reference>
<protein>
    <submittedName>
        <fullName evidence="1">Mitochondrial-like-processing peptidase subunit beta</fullName>
    </submittedName>
</protein>